<evidence type="ECO:0000313" key="3">
    <source>
        <dbReference type="EMBL" id="QLJ52845.1"/>
    </source>
</evidence>
<dbReference type="InterPro" id="IPR015943">
    <property type="entry name" value="WD40/YVTN_repeat-like_dom_sf"/>
</dbReference>
<reference evidence="4" key="1">
    <citation type="submission" date="2020-07" db="EMBL/GenBank/DDBJ databases">
        <title>Metabolic diversity and evolutionary history of the archaeal phylum ###Micrarchaeota### uncovered from a freshwater lake metagenome.</title>
        <authorList>
            <person name="Kadnikov V.V."/>
            <person name="Savvichev A.S."/>
            <person name="Mardanov A.V."/>
            <person name="Beletsky A.V."/>
            <person name="Chupakov A.V."/>
            <person name="Kokryatskaya N.M."/>
            <person name="Pimenov N.V."/>
            <person name="Ravin N.V."/>
        </authorList>
    </citation>
    <scope>NUCLEOTIDE SEQUENCE [LARGE SCALE GENOMIC DNA]</scope>
</reference>
<dbReference type="InterPro" id="IPR011047">
    <property type="entry name" value="Quinoprotein_ADH-like_sf"/>
</dbReference>
<keyword evidence="1" id="KW-1133">Transmembrane helix</keyword>
<dbReference type="SUPFAM" id="SSF50998">
    <property type="entry name" value="Quinoprotein alcohol dehydrogenase-like"/>
    <property type="match status" value="2"/>
</dbReference>
<dbReference type="Proteomes" id="UP000510821">
    <property type="component" value="Chromosome"/>
</dbReference>
<evidence type="ECO:0000259" key="2">
    <source>
        <dbReference type="Pfam" id="PF13360"/>
    </source>
</evidence>
<dbReference type="PANTHER" id="PTHR34512:SF30">
    <property type="entry name" value="OUTER MEMBRANE PROTEIN ASSEMBLY FACTOR BAMB"/>
    <property type="match status" value="1"/>
</dbReference>
<dbReference type="AlphaFoldDB" id="A0A7D5XC87"/>
<feature type="domain" description="Pyrrolo-quinoline quinone repeat" evidence="2">
    <location>
        <begin position="370"/>
        <end position="438"/>
    </location>
</feature>
<dbReference type="InterPro" id="IPR002372">
    <property type="entry name" value="PQQ_rpt_dom"/>
</dbReference>
<dbReference type="Pfam" id="PF13360">
    <property type="entry name" value="PQQ_2"/>
    <property type="match status" value="2"/>
</dbReference>
<dbReference type="SMART" id="SM00564">
    <property type="entry name" value="PQQ"/>
    <property type="match status" value="7"/>
</dbReference>
<proteinExistence type="predicted"/>
<dbReference type="InterPro" id="IPR018391">
    <property type="entry name" value="PQQ_b-propeller_rpt"/>
</dbReference>
<dbReference type="KEGG" id="flt:Sv326_0670"/>
<feature type="domain" description="Pyrrolo-quinoline quinone repeat" evidence="2">
    <location>
        <begin position="145"/>
        <end position="345"/>
    </location>
</feature>
<name>A0A7D5XC87_FERL1</name>
<evidence type="ECO:0000313" key="4">
    <source>
        <dbReference type="Proteomes" id="UP000510821"/>
    </source>
</evidence>
<evidence type="ECO:0000256" key="1">
    <source>
        <dbReference type="SAM" id="Phobius"/>
    </source>
</evidence>
<protein>
    <submittedName>
        <fullName evidence="3">Outer membrane protein assembly factor BamB, contains PQQ-like beta-propeller repeat</fullName>
    </submittedName>
</protein>
<dbReference type="Gene3D" id="2.40.128.630">
    <property type="match status" value="1"/>
</dbReference>
<gene>
    <name evidence="3" type="ORF">Sv326_0670</name>
</gene>
<organism evidence="3 4">
    <name type="scientific">Fermentimicrarchaeum limneticum</name>
    <dbReference type="NCBI Taxonomy" id="2795018"/>
    <lineage>
        <taxon>Archaea</taxon>
        <taxon>Candidatus Micrarchaeota</taxon>
        <taxon>Candidatus Fermentimicrarchaeales</taxon>
        <taxon>Candidatus Fermentimicrarchaeaceae</taxon>
        <taxon>Candidatus Fermentimicrarchaeum</taxon>
    </lineage>
</organism>
<feature type="transmembrane region" description="Helical" evidence="1">
    <location>
        <begin position="7"/>
        <end position="32"/>
    </location>
</feature>
<dbReference type="EMBL" id="CP058998">
    <property type="protein sequence ID" value="QLJ52845.1"/>
    <property type="molecule type" value="Genomic_DNA"/>
</dbReference>
<accession>A0A7D5XC87</accession>
<keyword evidence="1" id="KW-0812">Transmembrane</keyword>
<keyword evidence="1" id="KW-0472">Membrane</keyword>
<dbReference type="Gene3D" id="2.130.10.10">
    <property type="entry name" value="YVTN repeat-like/Quinoprotein amine dehydrogenase"/>
    <property type="match status" value="2"/>
</dbReference>
<sequence>MRATKGFIFTADAIIAFYLITILLSILLLISYTPKVYVQQYQSIAKDTLVFLESMKLKDAYNNSFYPYSNQLLLIKNNSETSWPMFRRTLQHNASIASVYPNATNSTDRLWWSAKIGPVGIDTPVYSSPTLYKGKIVIASRNGTYSFDENTGVKLWYYPLSADSSPAVHDGKIFLGSVGNEFYALDELGNVAWNFSAGNRFVSSPIVSNGKVIIGSMDATLYARDESSGASLWNFTTVGNISSSPVLYNGRIYIFSVSPPSGGPSRGVLYSLDEQSGSQLWSYDVKDPVSSTPMDPSPVISGGVVYIGNGNYFYAINATNGTQIWNVSIGSLNFTSTPVFDANFAYAGYTNGIMTINLTGHTAQPNSLSSTVYSSPIISNDTIVVGTYGGDVYIFKKDTININSLLWHYKIGKPIYSSPAVVNGRVYVGANDGMLYAFGNCSIWDENLSVLDTIAAFWIIDKRGCAQALAKEYLQSAIPRKYGYELVVKRQNTTGFDCNGNAGAPADSLYTNDCNQTKYQRLLIQDSRYISGVVRSGTMTYYDQPIQIELRVWG</sequence>
<dbReference type="PANTHER" id="PTHR34512">
    <property type="entry name" value="CELL SURFACE PROTEIN"/>
    <property type="match status" value="1"/>
</dbReference>